<dbReference type="PANTHER" id="PTHR30419">
    <property type="entry name" value="HTH-TYPE TRANSCRIPTIONAL REGULATOR YBHD"/>
    <property type="match status" value="1"/>
</dbReference>
<gene>
    <name evidence="7" type="ORF">BVK86_00140</name>
    <name evidence="6" type="ORF">F7R15_00135</name>
</gene>
<dbReference type="Proteomes" id="UP000186756">
    <property type="component" value="Unassembled WGS sequence"/>
</dbReference>
<dbReference type="GO" id="GO:0003700">
    <property type="term" value="F:DNA-binding transcription factor activity"/>
    <property type="evidence" value="ECO:0007669"/>
    <property type="project" value="InterPro"/>
</dbReference>
<dbReference type="EMBL" id="VZPS01000001">
    <property type="protein sequence ID" value="KAB0488324.1"/>
    <property type="molecule type" value="Genomic_DNA"/>
</dbReference>
<proteinExistence type="inferred from homology"/>
<feature type="domain" description="HTH lysR-type" evidence="5">
    <location>
        <begin position="1"/>
        <end position="58"/>
    </location>
</feature>
<dbReference type="InterPro" id="IPR005119">
    <property type="entry name" value="LysR_subst-bd"/>
</dbReference>
<keyword evidence="4" id="KW-0804">Transcription</keyword>
<evidence type="ECO:0000259" key="5">
    <source>
        <dbReference type="PROSITE" id="PS50931"/>
    </source>
</evidence>
<comment type="similarity">
    <text evidence="1">Belongs to the LysR transcriptional regulatory family.</text>
</comment>
<dbReference type="RefSeq" id="WP_075944479.1">
    <property type="nucleotide sequence ID" value="NZ_LT629709.1"/>
</dbReference>
<dbReference type="PROSITE" id="PS50931">
    <property type="entry name" value="HTH_LYSR"/>
    <property type="match status" value="1"/>
</dbReference>
<dbReference type="AlphaFoldDB" id="A0A1Q9X463"/>
<accession>A0A1Q9X463</accession>
<evidence type="ECO:0000256" key="1">
    <source>
        <dbReference type="ARBA" id="ARBA00009437"/>
    </source>
</evidence>
<comment type="caution">
    <text evidence="7">The sequence shown here is derived from an EMBL/GenBank/DDBJ whole genome shotgun (WGS) entry which is preliminary data.</text>
</comment>
<dbReference type="InterPro" id="IPR036388">
    <property type="entry name" value="WH-like_DNA-bd_sf"/>
</dbReference>
<evidence type="ECO:0000313" key="6">
    <source>
        <dbReference type="EMBL" id="KAB0488324.1"/>
    </source>
</evidence>
<dbReference type="Pfam" id="PF00126">
    <property type="entry name" value="HTH_1"/>
    <property type="match status" value="1"/>
</dbReference>
<dbReference type="PANTHER" id="PTHR30419:SF8">
    <property type="entry name" value="NITROGEN ASSIMILATION TRANSCRIPTIONAL ACTIVATOR-RELATED"/>
    <property type="match status" value="1"/>
</dbReference>
<dbReference type="InterPro" id="IPR050950">
    <property type="entry name" value="HTH-type_LysR_regulators"/>
</dbReference>
<dbReference type="OrthoDB" id="8479357at2"/>
<reference evidence="8" key="1">
    <citation type="submission" date="2017-01" db="EMBL/GenBank/DDBJ databases">
        <authorList>
            <person name="Poblete-Castro I."/>
        </authorList>
    </citation>
    <scope>NUCLEOTIDE SEQUENCE [LARGE SCALE GENOMIC DNA]</scope>
    <source>
        <strain evidence="8">DSM 18361 / CCUG 53116 / MT1</strain>
    </source>
</reference>
<dbReference type="Gene3D" id="3.40.190.290">
    <property type="match status" value="1"/>
</dbReference>
<dbReference type="EMBL" id="MSTQ01000001">
    <property type="protein sequence ID" value="OLU05811.1"/>
    <property type="molecule type" value="Genomic_DNA"/>
</dbReference>
<keyword evidence="8" id="KW-1185">Reference proteome</keyword>
<evidence type="ECO:0000256" key="2">
    <source>
        <dbReference type="ARBA" id="ARBA00023015"/>
    </source>
</evidence>
<dbReference type="InterPro" id="IPR036390">
    <property type="entry name" value="WH_DNA-bd_sf"/>
</dbReference>
<evidence type="ECO:0000256" key="4">
    <source>
        <dbReference type="ARBA" id="ARBA00023163"/>
    </source>
</evidence>
<name>A0A1Q9X463_PSERE</name>
<dbReference type="Pfam" id="PF03466">
    <property type="entry name" value="LysR_substrate"/>
    <property type="match status" value="1"/>
</dbReference>
<keyword evidence="3" id="KW-0238">DNA-binding</keyword>
<dbReference type="SUPFAM" id="SSF46785">
    <property type="entry name" value="Winged helix' DNA-binding domain"/>
    <property type="match status" value="1"/>
</dbReference>
<sequence length="327" mass="36088">MDIRELRSFVKVAQCGGFSRAAKELFIAQPALSRQIAKLEEQLQVALFIRHGRGVELTAAGARLLERADVMLRYMEETADHVRNSAVEERGHLAIGLPPAIGTIVGPQLIRRFHERWPKASLHVLEGLSTSLQEWLLDGRIQVAVVYNQPLLEAFDVRPIFSERMVLVGPPGEAPKSVRIMGLADFPLILPGLPHSNRRLIEQVAAQSGFHLNVIFDVDSVSLTKRMVAEGMGYSILAHAAVQEDIAKGILVGHAIERPGIRSTVSLTTLKERRSSRLALSWEKILLETLEELVTVGAWKDATLWLGSDGQDSFARPARTVGRTGSH</sequence>
<evidence type="ECO:0000313" key="7">
    <source>
        <dbReference type="EMBL" id="OLU05811.1"/>
    </source>
</evidence>
<dbReference type="GO" id="GO:0005829">
    <property type="term" value="C:cytosol"/>
    <property type="evidence" value="ECO:0007669"/>
    <property type="project" value="TreeGrafter"/>
</dbReference>
<dbReference type="SUPFAM" id="SSF53850">
    <property type="entry name" value="Periplasmic binding protein-like II"/>
    <property type="match status" value="1"/>
</dbReference>
<dbReference type="PRINTS" id="PR00039">
    <property type="entry name" value="HTHLYSR"/>
</dbReference>
<reference evidence="6 9" key="3">
    <citation type="submission" date="2019-09" db="EMBL/GenBank/DDBJ databases">
        <title>Draft genome sequences of 48 bacterial type strains from the CCUG.</title>
        <authorList>
            <person name="Tunovic T."/>
            <person name="Pineiro-Iglesias B."/>
            <person name="Unosson C."/>
            <person name="Inganas E."/>
            <person name="Ohlen M."/>
            <person name="Cardew S."/>
            <person name="Jensie-Markopoulos S."/>
            <person name="Salva-Serra F."/>
            <person name="Jaen-Luchoro D."/>
            <person name="Karlsson R."/>
            <person name="Svensson-Stadler L."/>
            <person name="Chun J."/>
            <person name="Moore E."/>
        </authorList>
    </citation>
    <scope>NUCLEOTIDE SEQUENCE [LARGE SCALE GENOMIC DNA]</scope>
    <source>
        <strain evidence="6 9">CCUG 53116</strain>
    </source>
</reference>
<dbReference type="Proteomes" id="UP000460142">
    <property type="component" value="Unassembled WGS sequence"/>
</dbReference>
<reference evidence="7" key="2">
    <citation type="submission" date="2017-01" db="EMBL/GenBank/DDBJ databases">
        <authorList>
            <person name="Mah S.A."/>
            <person name="Swanson W.J."/>
            <person name="Moy G.W."/>
            <person name="Vacquier V.D."/>
        </authorList>
    </citation>
    <scope>NUCLEOTIDE SEQUENCE [LARGE SCALE GENOMIC DNA]</scope>
    <source>
        <strain evidence="7">MT1</strain>
    </source>
</reference>
<dbReference type="GO" id="GO:0003677">
    <property type="term" value="F:DNA binding"/>
    <property type="evidence" value="ECO:0007669"/>
    <property type="project" value="UniProtKB-KW"/>
</dbReference>
<keyword evidence="2" id="KW-0805">Transcription regulation</keyword>
<dbReference type="Gene3D" id="1.10.10.10">
    <property type="entry name" value="Winged helix-like DNA-binding domain superfamily/Winged helix DNA-binding domain"/>
    <property type="match status" value="1"/>
</dbReference>
<evidence type="ECO:0000313" key="9">
    <source>
        <dbReference type="Proteomes" id="UP000460142"/>
    </source>
</evidence>
<evidence type="ECO:0000313" key="8">
    <source>
        <dbReference type="Proteomes" id="UP000186756"/>
    </source>
</evidence>
<evidence type="ECO:0000256" key="3">
    <source>
        <dbReference type="ARBA" id="ARBA00023125"/>
    </source>
</evidence>
<dbReference type="FunFam" id="1.10.10.10:FF:000001">
    <property type="entry name" value="LysR family transcriptional regulator"/>
    <property type="match status" value="1"/>
</dbReference>
<dbReference type="InterPro" id="IPR000847">
    <property type="entry name" value="LysR_HTH_N"/>
</dbReference>
<protein>
    <submittedName>
        <fullName evidence="6 7">Transcriptional regulator</fullName>
    </submittedName>
</protein>
<organism evidence="7 8">
    <name type="scientific">Pseudomonas reinekei</name>
    <dbReference type="NCBI Taxonomy" id="395598"/>
    <lineage>
        <taxon>Bacteria</taxon>
        <taxon>Pseudomonadati</taxon>
        <taxon>Pseudomonadota</taxon>
        <taxon>Gammaproteobacteria</taxon>
        <taxon>Pseudomonadales</taxon>
        <taxon>Pseudomonadaceae</taxon>
        <taxon>Pseudomonas</taxon>
    </lineage>
</organism>